<proteinExistence type="predicted"/>
<dbReference type="Proteomes" id="UP000024635">
    <property type="component" value="Unassembled WGS sequence"/>
</dbReference>
<reference evidence="2" key="1">
    <citation type="journal article" date="2015" name="Nat. Genet.">
        <title>The genome and transcriptome of the zoonotic hookworm Ancylostoma ceylanicum identify infection-specific gene families.</title>
        <authorList>
            <person name="Schwarz E.M."/>
            <person name="Hu Y."/>
            <person name="Antoshechkin I."/>
            <person name="Miller M.M."/>
            <person name="Sternberg P.W."/>
            <person name="Aroian R.V."/>
        </authorList>
    </citation>
    <scope>NUCLEOTIDE SEQUENCE</scope>
    <source>
        <strain evidence="2">HY135</strain>
    </source>
</reference>
<accession>A0A016W187</accession>
<gene>
    <name evidence="1" type="primary">Acey_s0002.g875</name>
    <name evidence="1" type="ORF">Y032_0002g875</name>
</gene>
<organism evidence="1 2">
    <name type="scientific">Ancylostoma ceylanicum</name>
    <dbReference type="NCBI Taxonomy" id="53326"/>
    <lineage>
        <taxon>Eukaryota</taxon>
        <taxon>Metazoa</taxon>
        <taxon>Ecdysozoa</taxon>
        <taxon>Nematoda</taxon>
        <taxon>Chromadorea</taxon>
        <taxon>Rhabditida</taxon>
        <taxon>Rhabditina</taxon>
        <taxon>Rhabditomorpha</taxon>
        <taxon>Strongyloidea</taxon>
        <taxon>Ancylostomatidae</taxon>
        <taxon>Ancylostomatinae</taxon>
        <taxon>Ancylostoma</taxon>
    </lineage>
</organism>
<evidence type="ECO:0000313" key="1">
    <source>
        <dbReference type="EMBL" id="EYC33579.1"/>
    </source>
</evidence>
<keyword evidence="2" id="KW-1185">Reference proteome</keyword>
<comment type="caution">
    <text evidence="1">The sequence shown here is derived from an EMBL/GenBank/DDBJ whole genome shotgun (WGS) entry which is preliminary data.</text>
</comment>
<dbReference type="AlphaFoldDB" id="A0A016W187"/>
<dbReference type="EMBL" id="JARK01001338">
    <property type="protein sequence ID" value="EYC33579.1"/>
    <property type="molecule type" value="Genomic_DNA"/>
</dbReference>
<protein>
    <submittedName>
        <fullName evidence="1">Uncharacterized protein</fullName>
    </submittedName>
</protein>
<sequence>MLKFRFIIPASQVMGEDSQVSVSDESYGLSPALYDSEKFDELEGIICSVDGSYAALKQTIQNKADENNPCVETTLNYSRNVRSQMSGKSLLFQSGVVLDESHSIFANVPKKSQVAMKQDGSTVRLPQSLDTPGDTVRTSRAKYHEVNAVRIVGSDCSNSIANRDVQEVQRGSAGGRCSIRQGFLGKTIQRSIFYFNPCFLPLFSLPNRKVQSISQLKLGFLEAFCFRAVGLETNF</sequence>
<evidence type="ECO:0000313" key="2">
    <source>
        <dbReference type="Proteomes" id="UP000024635"/>
    </source>
</evidence>
<name>A0A016W187_9BILA</name>